<proteinExistence type="predicted"/>
<sequence length="213" mass="24182">MDSSNPYDSILLHALKKDSSETEKAVEEYRRSLASKIANNSKEMASSGSFPYCLCSLSAEKTARAVFIENISFTAKSVYISVLEGNDPEQGSENKSSTSCRKKRLRKEVIVLRCDCTEKKQTDWSGETNIKLLALLTDYNYRTLSSLKLINGIFCKEEEKKEGETMLTKDERIQYAKEHIDKKEVLEVIVSEADNNLKGALFTKILRESRKKK</sequence>
<dbReference type="EMBL" id="AKIJ01000005">
    <property type="protein sequence ID" value="KFG25406.1"/>
    <property type="molecule type" value="Genomic_DNA"/>
</dbReference>
<gene>
    <name evidence="1" type="ORF">NESG_02180</name>
</gene>
<dbReference type="RefSeq" id="XP_052903961.1">
    <property type="nucleotide sequence ID" value="XM_053049790.1"/>
</dbReference>
<organism evidence="1 2">
    <name type="scientific">Nematocida ausubeli (strain ATCC PRA-371 / ERTm2)</name>
    <name type="common">Nematode killer fungus</name>
    <dbReference type="NCBI Taxonomy" id="1913371"/>
    <lineage>
        <taxon>Eukaryota</taxon>
        <taxon>Fungi</taxon>
        <taxon>Fungi incertae sedis</taxon>
        <taxon>Microsporidia</taxon>
        <taxon>Nematocida</taxon>
    </lineage>
</organism>
<dbReference type="Proteomes" id="UP000054524">
    <property type="component" value="Unassembled WGS sequence"/>
</dbReference>
<evidence type="ECO:0000313" key="2">
    <source>
        <dbReference type="Proteomes" id="UP000054524"/>
    </source>
</evidence>
<accession>A0A086IZT8</accession>
<reference evidence="1 2" key="1">
    <citation type="journal article" date="2014" name="Genome Announc.">
        <title>Genome Sequence of the Microsporidian Species Nematocida sp1 Strain ERTm6 (ATCC PRA-372).</title>
        <authorList>
            <person name="Bakowski M.A."/>
            <person name="Priest M."/>
            <person name="Young S."/>
            <person name="Cuomo C.A."/>
            <person name="Troemel E.R."/>
        </authorList>
    </citation>
    <scope>NUCLEOTIDE SEQUENCE [LARGE SCALE GENOMIC DNA]</scope>
    <source>
        <strain evidence="1 2">ERTm6</strain>
    </source>
</reference>
<dbReference type="GeneID" id="77677153"/>
<evidence type="ECO:0000313" key="1">
    <source>
        <dbReference type="EMBL" id="KFG25406.1"/>
    </source>
</evidence>
<dbReference type="HOGENOM" id="CLU_1277927_0_0_1"/>
<comment type="caution">
    <text evidence="1">The sequence shown here is derived from an EMBL/GenBank/DDBJ whole genome shotgun (WGS) entry which is preliminary data.</text>
</comment>
<protein>
    <submittedName>
        <fullName evidence="1">Uncharacterized protein</fullName>
    </submittedName>
</protein>
<keyword evidence="2" id="KW-1185">Reference proteome</keyword>
<name>A0A086IZT8_NEMA1</name>
<dbReference type="AlphaFoldDB" id="A0A086IZT8"/>